<keyword evidence="2" id="KW-1185">Reference proteome</keyword>
<organism evidence="1 2">
    <name type="scientific">Diploptera punctata</name>
    <name type="common">Pacific beetle cockroach</name>
    <dbReference type="NCBI Taxonomy" id="6984"/>
    <lineage>
        <taxon>Eukaryota</taxon>
        <taxon>Metazoa</taxon>
        <taxon>Ecdysozoa</taxon>
        <taxon>Arthropoda</taxon>
        <taxon>Hexapoda</taxon>
        <taxon>Insecta</taxon>
        <taxon>Pterygota</taxon>
        <taxon>Neoptera</taxon>
        <taxon>Polyneoptera</taxon>
        <taxon>Dictyoptera</taxon>
        <taxon>Blattodea</taxon>
        <taxon>Blaberoidea</taxon>
        <taxon>Blaberidae</taxon>
        <taxon>Diplopterinae</taxon>
        <taxon>Diploptera</taxon>
    </lineage>
</organism>
<reference evidence="1" key="2">
    <citation type="submission" date="2023-05" db="EMBL/GenBank/DDBJ databases">
        <authorList>
            <person name="Fouks B."/>
        </authorList>
    </citation>
    <scope>NUCLEOTIDE SEQUENCE</scope>
    <source>
        <strain evidence="1">Stay&amp;Tobe</strain>
        <tissue evidence="1">Testes</tissue>
    </source>
</reference>
<dbReference type="AlphaFoldDB" id="A0AAD8ES49"/>
<evidence type="ECO:0000313" key="1">
    <source>
        <dbReference type="EMBL" id="KAJ9599742.1"/>
    </source>
</evidence>
<dbReference type="Proteomes" id="UP001233999">
    <property type="component" value="Unassembled WGS sequence"/>
</dbReference>
<gene>
    <name evidence="1" type="ORF">L9F63_026410</name>
</gene>
<dbReference type="EMBL" id="JASPKZ010000568">
    <property type="protein sequence ID" value="KAJ9599742.1"/>
    <property type="molecule type" value="Genomic_DNA"/>
</dbReference>
<sequence>GTNVDDAKVIVATSGLKILACDTLDEAARLVVKLSDIVGLAKSAKLDVNFEIPL</sequence>
<accession>A0AAD8ES49</accession>
<evidence type="ECO:0000313" key="2">
    <source>
        <dbReference type="Proteomes" id="UP001233999"/>
    </source>
</evidence>
<feature type="non-terminal residue" evidence="1">
    <location>
        <position position="1"/>
    </location>
</feature>
<comment type="caution">
    <text evidence="1">The sequence shown here is derived from an EMBL/GenBank/DDBJ whole genome shotgun (WGS) entry which is preliminary data.</text>
</comment>
<name>A0AAD8ES49_DIPPU</name>
<protein>
    <submittedName>
        <fullName evidence="1">Uncharacterized protein</fullName>
    </submittedName>
</protein>
<reference evidence="1" key="1">
    <citation type="journal article" date="2023" name="IScience">
        <title>Live-bearing cockroach genome reveals convergent evolutionary mechanisms linked to viviparity in insects and beyond.</title>
        <authorList>
            <person name="Fouks B."/>
            <person name="Harrison M.C."/>
            <person name="Mikhailova A.A."/>
            <person name="Marchal E."/>
            <person name="English S."/>
            <person name="Carruthers M."/>
            <person name="Jennings E.C."/>
            <person name="Chiamaka E.L."/>
            <person name="Frigard R.A."/>
            <person name="Pippel M."/>
            <person name="Attardo G.M."/>
            <person name="Benoit J.B."/>
            <person name="Bornberg-Bauer E."/>
            <person name="Tobe S.S."/>
        </authorList>
    </citation>
    <scope>NUCLEOTIDE SEQUENCE</scope>
    <source>
        <strain evidence="1">Stay&amp;Tobe</strain>
    </source>
</reference>
<proteinExistence type="predicted"/>